<feature type="region of interest" description="Disordered" evidence="1">
    <location>
        <begin position="255"/>
        <end position="302"/>
    </location>
</feature>
<gene>
    <name evidence="3" type="ORF">FOC81_10835</name>
</gene>
<dbReference type="GO" id="GO:0004197">
    <property type="term" value="F:cysteine-type endopeptidase activity"/>
    <property type="evidence" value="ECO:0007669"/>
    <property type="project" value="InterPro"/>
</dbReference>
<name>A0A6N0JJ53_ACHDE</name>
<organism evidence="3 4">
    <name type="scientific">Achromobacter denitrificans</name>
    <name type="common">Alcaligenes denitrificans</name>
    <dbReference type="NCBI Taxonomy" id="32002"/>
    <lineage>
        <taxon>Bacteria</taxon>
        <taxon>Pseudomonadati</taxon>
        <taxon>Pseudomonadota</taxon>
        <taxon>Betaproteobacteria</taxon>
        <taxon>Burkholderiales</taxon>
        <taxon>Alcaligenaceae</taxon>
        <taxon>Achromobacter</taxon>
    </lineage>
</organism>
<dbReference type="SUPFAM" id="SSF52129">
    <property type="entry name" value="Caspase-like"/>
    <property type="match status" value="1"/>
</dbReference>
<dbReference type="InterPro" id="IPR029030">
    <property type="entry name" value="Caspase-like_dom_sf"/>
</dbReference>
<feature type="domain" description="Peptidase C14 caspase" evidence="2">
    <location>
        <begin position="55"/>
        <end position="201"/>
    </location>
</feature>
<dbReference type="RefSeq" id="WP_174716268.1">
    <property type="nucleotide sequence ID" value="NZ_CP054569.1"/>
</dbReference>
<dbReference type="Proteomes" id="UP000509782">
    <property type="component" value="Chromosome"/>
</dbReference>
<dbReference type="EMBL" id="CP054569">
    <property type="protein sequence ID" value="QKQ47161.1"/>
    <property type="molecule type" value="Genomic_DNA"/>
</dbReference>
<dbReference type="Gene3D" id="3.40.50.1460">
    <property type="match status" value="1"/>
</dbReference>
<evidence type="ECO:0000259" key="2">
    <source>
        <dbReference type="Pfam" id="PF00656"/>
    </source>
</evidence>
<dbReference type="InterPro" id="IPR011600">
    <property type="entry name" value="Pept_C14_caspase"/>
</dbReference>
<dbReference type="GO" id="GO:0006508">
    <property type="term" value="P:proteolysis"/>
    <property type="evidence" value="ECO:0007669"/>
    <property type="project" value="InterPro"/>
</dbReference>
<protein>
    <submittedName>
        <fullName evidence="3">Caspase family protein</fullName>
    </submittedName>
</protein>
<dbReference type="Pfam" id="PF00656">
    <property type="entry name" value="Peptidase_C14"/>
    <property type="match status" value="1"/>
</dbReference>
<reference evidence="3 4" key="1">
    <citation type="submission" date="2020-05" db="EMBL/GenBank/DDBJ databases">
        <title>FDA dAtabase for Regulatory Grade micrObial Sequences (FDA-ARGOS): Supporting development and validation of Infectious Disease Dx tests.</title>
        <authorList>
            <person name="Sproer C."/>
            <person name="Gronow S."/>
            <person name="Severitt S."/>
            <person name="Schroder I."/>
            <person name="Tallon L."/>
            <person name="Sadzewicz L."/>
            <person name="Zhao X."/>
            <person name="Vavikolanu K."/>
            <person name="Mehta A."/>
            <person name="Aluvathingal J."/>
            <person name="Nadendla S."/>
            <person name="Myers T."/>
            <person name="Yan Y."/>
            <person name="Sichtig H."/>
        </authorList>
    </citation>
    <scope>NUCLEOTIDE SEQUENCE [LARGE SCALE GENOMIC DNA]</scope>
    <source>
        <strain evidence="3 4">FDAARGOS_787</strain>
    </source>
</reference>
<proteinExistence type="predicted"/>
<evidence type="ECO:0000256" key="1">
    <source>
        <dbReference type="SAM" id="MobiDB-lite"/>
    </source>
</evidence>
<dbReference type="AlphaFoldDB" id="A0A6N0JJ53"/>
<evidence type="ECO:0000313" key="3">
    <source>
        <dbReference type="EMBL" id="QKQ47161.1"/>
    </source>
</evidence>
<sequence length="619" mass="67779">MDRAIVLVGVSRTQGDLGRLEAVESAVDQMEAWAREQGIPEDRIVRLTDGADHPVTARRIYRAVDRLIGLDTLEQLIVYFSGHGCMLGRNEFWLLSDAPGDPNAAVNLEACFDLARYGRIPHVVLISDACRTVAKNVLQNRIYGATIFPSFDDGGPGCGVDIFYATRPGAPALELPTLVGVNEVYQAVYTEVLCDVLRGGEPKLVVDGFIRPRPLSEALMALVPKDLLRRGMAVGVSQEPDARISSDDRAWVARFDVKKPQGVPRPRPPGPGSRGDGKGIDGEAGPAEDGTRDDDMPDDDLPPLPVGSLVEYLLTHPADVAGLELQVSRSLSDPAGSLLHSVIRRAIGEEPALREPGFILRGREARRVVCHDYDGRIGSRADVYHPAPGARLEPYTAWEFPQLSSPAQALLIFRDGSGTLLPVFPGCAGIVEFDAEGGFALRYEPLDGQADADDLRELRWLRAAVAEAASQGRFALGRASARMLEARMQGLRFLDPVLALHAAYAYREIGEVERIRALQYYLWQNLGARLFDLAFLSGDMLREDYGVTGFLPATPMQSTGWVLMDSLGRNLPRELRDLRQYDTGSLWAHYTPEGVRALEAWLQPQVGPAEVCEMEAPRA</sequence>
<evidence type="ECO:0000313" key="4">
    <source>
        <dbReference type="Proteomes" id="UP000509782"/>
    </source>
</evidence>
<accession>A0A6N0JJ53</accession>